<gene>
    <name evidence="1" type="ORF">NM688_g2674</name>
</gene>
<name>A0ACC1T7U3_9APHY</name>
<evidence type="ECO:0000313" key="1">
    <source>
        <dbReference type="EMBL" id="KAJ3555268.1"/>
    </source>
</evidence>
<accession>A0ACC1T7U3</accession>
<protein>
    <submittedName>
        <fullName evidence="1">Uncharacterized protein</fullName>
    </submittedName>
</protein>
<evidence type="ECO:0000313" key="2">
    <source>
        <dbReference type="Proteomes" id="UP001148662"/>
    </source>
</evidence>
<dbReference type="Proteomes" id="UP001148662">
    <property type="component" value="Unassembled WGS sequence"/>
</dbReference>
<proteinExistence type="predicted"/>
<sequence length="168" mass="17775">MHLLTVLSILLAFAGTALASTAPHNDNLHRRQQIVMSDMHGASALTASHAISSSHPLSFNYTPFNWCFEAFSGVSIWLVPGPDAPSASSLNETQGFSGHLAAYGDWIYGNFGGKLAPGPPPPVFPVPELDPSFVGSTVYVTVVENLYGCPPIGIPRYIVSSIGVTYTG</sequence>
<reference evidence="1" key="1">
    <citation type="submission" date="2022-07" db="EMBL/GenBank/DDBJ databases">
        <title>Genome Sequence of Phlebia brevispora.</title>
        <authorList>
            <person name="Buettner E."/>
        </authorList>
    </citation>
    <scope>NUCLEOTIDE SEQUENCE</scope>
    <source>
        <strain evidence="1">MPL23</strain>
    </source>
</reference>
<dbReference type="EMBL" id="JANHOG010000347">
    <property type="protein sequence ID" value="KAJ3555268.1"/>
    <property type="molecule type" value="Genomic_DNA"/>
</dbReference>
<organism evidence="1 2">
    <name type="scientific">Phlebia brevispora</name>
    <dbReference type="NCBI Taxonomy" id="194682"/>
    <lineage>
        <taxon>Eukaryota</taxon>
        <taxon>Fungi</taxon>
        <taxon>Dikarya</taxon>
        <taxon>Basidiomycota</taxon>
        <taxon>Agaricomycotina</taxon>
        <taxon>Agaricomycetes</taxon>
        <taxon>Polyporales</taxon>
        <taxon>Meruliaceae</taxon>
        <taxon>Phlebia</taxon>
    </lineage>
</organism>
<comment type="caution">
    <text evidence="1">The sequence shown here is derived from an EMBL/GenBank/DDBJ whole genome shotgun (WGS) entry which is preliminary data.</text>
</comment>
<keyword evidence="2" id="KW-1185">Reference proteome</keyword>